<proteinExistence type="predicted"/>
<evidence type="ECO:0000313" key="3">
    <source>
        <dbReference type="Proteomes" id="UP000291116"/>
    </source>
</evidence>
<feature type="compositionally biased region" description="Basic and acidic residues" evidence="1">
    <location>
        <begin position="132"/>
        <end position="143"/>
    </location>
</feature>
<dbReference type="AlphaFoldDB" id="A0A448Z4T9"/>
<sequence>MARVTGIKTTYIICENGDTTTTTLQNFDASNDDVSEVRVGLPIGVEPVKPQPGDEGYSGMHDQGPLPEPKEGGPVAFLIGCVKAAKEHSDEFLTKCIEEEKKKKTQGEQQQSSEEIIRTTTPVDSPGTVAKKSAELPNKRSKQ</sequence>
<name>A0A448Z4T9_9STRA</name>
<organism evidence="2 3">
    <name type="scientific">Pseudo-nitzschia multistriata</name>
    <dbReference type="NCBI Taxonomy" id="183589"/>
    <lineage>
        <taxon>Eukaryota</taxon>
        <taxon>Sar</taxon>
        <taxon>Stramenopiles</taxon>
        <taxon>Ochrophyta</taxon>
        <taxon>Bacillariophyta</taxon>
        <taxon>Bacillariophyceae</taxon>
        <taxon>Bacillariophycidae</taxon>
        <taxon>Bacillariales</taxon>
        <taxon>Bacillariaceae</taxon>
        <taxon>Pseudo-nitzschia</taxon>
    </lineage>
</organism>
<dbReference type="OrthoDB" id="45867at2759"/>
<gene>
    <name evidence="2" type="ORF">PSNMU_V1.4_AUG-EV-PASAV3_0039620</name>
</gene>
<reference evidence="2 3" key="1">
    <citation type="submission" date="2019-01" db="EMBL/GenBank/DDBJ databases">
        <authorList>
            <person name="Ferrante I. M."/>
        </authorList>
    </citation>
    <scope>NUCLEOTIDE SEQUENCE [LARGE SCALE GENOMIC DNA]</scope>
    <source>
        <strain evidence="2 3">B856</strain>
    </source>
</reference>
<feature type="region of interest" description="Disordered" evidence="1">
    <location>
        <begin position="100"/>
        <end position="143"/>
    </location>
</feature>
<dbReference type="EMBL" id="CAACVS010000114">
    <property type="protein sequence ID" value="VEU37086.1"/>
    <property type="molecule type" value="Genomic_DNA"/>
</dbReference>
<keyword evidence="3" id="KW-1185">Reference proteome</keyword>
<accession>A0A448Z4T9</accession>
<evidence type="ECO:0000256" key="1">
    <source>
        <dbReference type="SAM" id="MobiDB-lite"/>
    </source>
</evidence>
<protein>
    <submittedName>
        <fullName evidence="2">Uncharacterized protein</fullName>
    </submittedName>
</protein>
<dbReference type="Proteomes" id="UP000291116">
    <property type="component" value="Unassembled WGS sequence"/>
</dbReference>
<feature type="region of interest" description="Disordered" evidence="1">
    <location>
        <begin position="44"/>
        <end position="72"/>
    </location>
</feature>
<evidence type="ECO:0000313" key="2">
    <source>
        <dbReference type="EMBL" id="VEU37086.1"/>
    </source>
</evidence>